<comment type="caution">
    <text evidence="1">The sequence shown here is derived from an EMBL/GenBank/DDBJ whole genome shotgun (WGS) entry which is preliminary data.</text>
</comment>
<evidence type="ECO:0000313" key="2">
    <source>
        <dbReference type="Proteomes" id="UP000187001"/>
    </source>
</evidence>
<evidence type="ECO:0000313" key="1">
    <source>
        <dbReference type="EMBL" id="OMC46863.1"/>
    </source>
</evidence>
<protein>
    <submittedName>
        <fullName evidence="1">Uncharacterized protein</fullName>
    </submittedName>
</protein>
<reference evidence="1 2" key="1">
    <citation type="submission" date="2016-07" db="EMBL/GenBank/DDBJ databases">
        <authorList>
            <person name="Sutton G."/>
            <person name="Brinkac L."/>
            <person name="Sanka R."/>
            <person name="Adams M."/>
            <person name="Lau E."/>
            <person name="Kumar A."/>
            <person name="Macaden R."/>
        </authorList>
    </citation>
    <scope>NUCLEOTIDE SEQUENCE [LARGE SCALE GENOMIC DNA]</scope>
    <source>
        <strain evidence="1 2">GA-0871</strain>
    </source>
</reference>
<sequence>MAQQPDPSVVQQVINSRPQMPGQVIANMPLPADRAAAITLMPAWQKLNAAEFIIGRMAQAYGLNIDIEHADDGALDIRIEAPK</sequence>
<dbReference type="RefSeq" id="WP_076204722.1">
    <property type="nucleotide sequence ID" value="NZ_MBER01000054.1"/>
</dbReference>
<dbReference type="Proteomes" id="UP000187001">
    <property type="component" value="Unassembled WGS sequence"/>
</dbReference>
<dbReference type="EMBL" id="MBER01000054">
    <property type="protein sequence ID" value="OMC46863.1"/>
    <property type="molecule type" value="Genomic_DNA"/>
</dbReference>
<dbReference type="AlphaFoldDB" id="A0ABD6QN69"/>
<gene>
    <name evidence="1" type="ORF">A5742_25350</name>
</gene>
<proteinExistence type="predicted"/>
<organism evidence="1 2">
    <name type="scientific">Mycolicibacterium fortuitum</name>
    <name type="common">Mycobacterium fortuitum</name>
    <dbReference type="NCBI Taxonomy" id="1766"/>
    <lineage>
        <taxon>Bacteria</taxon>
        <taxon>Bacillati</taxon>
        <taxon>Actinomycetota</taxon>
        <taxon>Actinomycetes</taxon>
        <taxon>Mycobacteriales</taxon>
        <taxon>Mycobacteriaceae</taxon>
        <taxon>Mycolicibacterium</taxon>
    </lineage>
</organism>
<name>A0ABD6QN69_MYCFO</name>
<accession>A0ABD6QN69</accession>